<dbReference type="AlphaFoldDB" id="A0A7C9JSW3"/>
<evidence type="ECO:0000256" key="1">
    <source>
        <dbReference type="SAM" id="MobiDB-lite"/>
    </source>
</evidence>
<dbReference type="InterPro" id="IPR047937">
    <property type="entry name" value="Eex_IncN-like"/>
</dbReference>
<keyword evidence="2" id="KW-0732">Signal</keyword>
<protein>
    <submittedName>
        <fullName evidence="3">EexN family lipoprotein</fullName>
    </submittedName>
</protein>
<reference evidence="3 4" key="1">
    <citation type="submission" date="2020-01" db="EMBL/GenBank/DDBJ databases">
        <title>Whole genome sequencing of Halomonas alkaliphila strain LS44.</title>
        <authorList>
            <person name="Kumar S."/>
            <person name="Paul D."/>
            <person name="Shouche Y."/>
            <person name="Suryavanshi M.V."/>
        </authorList>
    </citation>
    <scope>NUCLEOTIDE SEQUENCE [LARGE SCALE GENOMIC DNA]</scope>
    <source>
        <strain evidence="3 4">LS44</strain>
    </source>
</reference>
<feature type="compositionally biased region" description="Polar residues" evidence="1">
    <location>
        <begin position="69"/>
        <end position="79"/>
    </location>
</feature>
<dbReference type="RefSeq" id="WP_162218722.1">
    <property type="nucleotide sequence ID" value="NZ_JAAEHK010000011.1"/>
</dbReference>
<dbReference type="PROSITE" id="PS51257">
    <property type="entry name" value="PROKAR_LIPOPROTEIN"/>
    <property type="match status" value="1"/>
</dbReference>
<evidence type="ECO:0000256" key="2">
    <source>
        <dbReference type="SAM" id="SignalP"/>
    </source>
</evidence>
<organism evidence="3 4">
    <name type="scientific">Vreelandella alkaliphila</name>
    <dbReference type="NCBI Taxonomy" id="272774"/>
    <lineage>
        <taxon>Bacteria</taxon>
        <taxon>Pseudomonadati</taxon>
        <taxon>Pseudomonadota</taxon>
        <taxon>Gammaproteobacteria</taxon>
        <taxon>Oceanospirillales</taxon>
        <taxon>Halomonadaceae</taxon>
        <taxon>Vreelandella</taxon>
    </lineage>
</organism>
<keyword evidence="3" id="KW-0449">Lipoprotein</keyword>
<name>A0A7C9JSW3_9GAMM</name>
<evidence type="ECO:0000313" key="3">
    <source>
        <dbReference type="EMBL" id="NDL70844.1"/>
    </source>
</evidence>
<evidence type="ECO:0000313" key="4">
    <source>
        <dbReference type="Proteomes" id="UP000480312"/>
    </source>
</evidence>
<feature type="region of interest" description="Disordered" evidence="1">
    <location>
        <begin position="69"/>
        <end position="99"/>
    </location>
</feature>
<feature type="chain" id="PRO_5028986619" evidence="2">
    <location>
        <begin position="20"/>
        <end position="99"/>
    </location>
</feature>
<dbReference type="EMBL" id="JAAEHK010000011">
    <property type="protein sequence ID" value="NDL70844.1"/>
    <property type="molecule type" value="Genomic_DNA"/>
</dbReference>
<accession>A0A7C9JSW3</accession>
<proteinExistence type="predicted"/>
<dbReference type="NCBIfam" id="NF033894">
    <property type="entry name" value="Eex_IncN"/>
    <property type="match status" value="1"/>
</dbReference>
<feature type="signal peptide" evidence="2">
    <location>
        <begin position="1"/>
        <end position="19"/>
    </location>
</feature>
<comment type="caution">
    <text evidence="3">The sequence shown here is derived from an EMBL/GenBank/DDBJ whole genome shotgun (WGS) entry which is preliminary data.</text>
</comment>
<gene>
    <name evidence="3" type="ORF">GPL32_10055</name>
</gene>
<dbReference type="Proteomes" id="UP000480312">
    <property type="component" value="Unassembled WGS sequence"/>
</dbReference>
<sequence>MISCARKIAFVTMVSIALSACTEDDTTATGATRTVEWFQEHAEERDAILKECWNNPGELAGEPNCANAEQASRLDSSGTLRDIDIPPLRFGQRDQDSDD</sequence>
<dbReference type="OrthoDB" id="6944087at2"/>